<dbReference type="SUPFAM" id="SSF46785">
    <property type="entry name" value="Winged helix' DNA-binding domain"/>
    <property type="match status" value="1"/>
</dbReference>
<dbReference type="PROSITE" id="PS50949">
    <property type="entry name" value="HTH_GNTR"/>
    <property type="match status" value="1"/>
</dbReference>
<feature type="compositionally biased region" description="Basic and acidic residues" evidence="4">
    <location>
        <begin position="226"/>
        <end position="236"/>
    </location>
</feature>
<dbReference type="PANTHER" id="PTHR43537">
    <property type="entry name" value="TRANSCRIPTIONAL REGULATOR, GNTR FAMILY"/>
    <property type="match status" value="1"/>
</dbReference>
<dbReference type="PRINTS" id="PR00035">
    <property type="entry name" value="HTHGNTR"/>
</dbReference>
<dbReference type="InterPro" id="IPR000524">
    <property type="entry name" value="Tscrpt_reg_HTH_GntR"/>
</dbReference>
<dbReference type="InterPro" id="IPR008920">
    <property type="entry name" value="TF_FadR/GntR_C"/>
</dbReference>
<dbReference type="Pfam" id="PF07729">
    <property type="entry name" value="FCD"/>
    <property type="match status" value="1"/>
</dbReference>
<evidence type="ECO:0000256" key="3">
    <source>
        <dbReference type="ARBA" id="ARBA00023163"/>
    </source>
</evidence>
<gene>
    <name evidence="6" type="ORF">SHKM778_26400</name>
</gene>
<evidence type="ECO:0000256" key="4">
    <source>
        <dbReference type="SAM" id="MobiDB-lite"/>
    </source>
</evidence>
<dbReference type="InterPro" id="IPR036390">
    <property type="entry name" value="WH_DNA-bd_sf"/>
</dbReference>
<dbReference type="GO" id="GO:0003700">
    <property type="term" value="F:DNA-binding transcription factor activity"/>
    <property type="evidence" value="ECO:0007669"/>
    <property type="project" value="InterPro"/>
</dbReference>
<dbReference type="CDD" id="cd07377">
    <property type="entry name" value="WHTH_GntR"/>
    <property type="match status" value="1"/>
</dbReference>
<reference evidence="6" key="2">
    <citation type="submission" date="2024-07" db="EMBL/GenBank/DDBJ databases">
        <title>Streptomyces haneummycinica sp. nov., a new antibiotic-producing actinobacterium isolated from marine sediment.</title>
        <authorList>
            <person name="Uemura M."/>
            <person name="Hamada M."/>
            <person name="Hirano S."/>
            <person name="Kobayashi K."/>
            <person name="Ohshiro T."/>
            <person name="Kobayashi T."/>
            <person name="Terahara T."/>
        </authorList>
    </citation>
    <scope>NUCLEOTIDE SEQUENCE</scope>
    <source>
        <strain evidence="6">KM77-8</strain>
    </source>
</reference>
<dbReference type="InterPro" id="IPR011711">
    <property type="entry name" value="GntR_C"/>
</dbReference>
<dbReference type="InterPro" id="IPR036388">
    <property type="entry name" value="WH-like_DNA-bd_sf"/>
</dbReference>
<keyword evidence="3" id="KW-0804">Transcription</keyword>
<dbReference type="SUPFAM" id="SSF48008">
    <property type="entry name" value="GntR ligand-binding domain-like"/>
    <property type="match status" value="1"/>
</dbReference>
<keyword evidence="1" id="KW-0805">Transcription regulation</keyword>
<proteinExistence type="predicted"/>
<keyword evidence="2" id="KW-0238">DNA-binding</keyword>
<evidence type="ECO:0000256" key="1">
    <source>
        <dbReference type="ARBA" id="ARBA00023015"/>
    </source>
</evidence>
<dbReference type="Pfam" id="PF00392">
    <property type="entry name" value="GntR"/>
    <property type="match status" value="1"/>
</dbReference>
<protein>
    <recommendedName>
        <fullName evidence="5">HTH gntR-type domain-containing protein</fullName>
    </recommendedName>
</protein>
<dbReference type="SMART" id="SM00345">
    <property type="entry name" value="HTH_GNTR"/>
    <property type="match status" value="1"/>
</dbReference>
<feature type="region of interest" description="Disordered" evidence="4">
    <location>
        <begin position="226"/>
        <end position="294"/>
    </location>
</feature>
<dbReference type="AlphaFoldDB" id="A0AAT9HFS4"/>
<dbReference type="GO" id="GO:0003677">
    <property type="term" value="F:DNA binding"/>
    <property type="evidence" value="ECO:0007669"/>
    <property type="project" value="UniProtKB-KW"/>
</dbReference>
<dbReference type="Gene3D" id="1.10.10.10">
    <property type="entry name" value="Winged helix-like DNA-binding domain superfamily/Winged helix DNA-binding domain"/>
    <property type="match status" value="1"/>
</dbReference>
<feature type="domain" description="HTH gntR-type" evidence="5">
    <location>
        <begin position="5"/>
        <end position="73"/>
    </location>
</feature>
<dbReference type="EMBL" id="AP035768">
    <property type="protein sequence ID" value="BFO16252.1"/>
    <property type="molecule type" value="Genomic_DNA"/>
</dbReference>
<dbReference type="Gene3D" id="1.20.120.530">
    <property type="entry name" value="GntR ligand-binding domain-like"/>
    <property type="match status" value="1"/>
</dbReference>
<evidence type="ECO:0000259" key="5">
    <source>
        <dbReference type="PROSITE" id="PS50949"/>
    </source>
</evidence>
<sequence>MVDFRTLHQRVADELGRRIVGGAWGPGDPLPVEDVLAAEIGVSRGVVREAVKSLVAKGMLRVRPRTGTRVLPPEHWNHLDRDVLRWKQAGDAAALLRDTGELRRIIEPEAARLAAGRAGPDDVRILYEALAAMEAAAAAPGRGGYVEADIAFHRALLDAGGNRLLGSLGRAVEIALEHSFVVSTRTPGAVEASLPGHRAVVRAVEARDPEAAAAAVLAIIESAEEEIARSPEHRTPPADPSRPRHRAAPAPSDATRSGETLEGTAGRTRLPHAPVPALRRRAPHPPPGQARRRWIHRARNPDATPSCRPGRGAARWYRWCRGGRCASPAPTGRRSRWPR</sequence>
<reference evidence="6" key="1">
    <citation type="submission" date="2024-06" db="EMBL/GenBank/DDBJ databases">
        <authorList>
            <consortium name="consrtm"/>
            <person name="Uemura M."/>
            <person name="Terahara T."/>
        </authorList>
    </citation>
    <scope>NUCLEOTIDE SEQUENCE</scope>
    <source>
        <strain evidence="6">KM77-8</strain>
    </source>
</reference>
<dbReference type="SMART" id="SM00895">
    <property type="entry name" value="FCD"/>
    <property type="match status" value="1"/>
</dbReference>
<evidence type="ECO:0000256" key="2">
    <source>
        <dbReference type="ARBA" id="ARBA00023125"/>
    </source>
</evidence>
<evidence type="ECO:0000313" key="6">
    <source>
        <dbReference type="EMBL" id="BFO16252.1"/>
    </source>
</evidence>
<dbReference type="PANTHER" id="PTHR43537:SF44">
    <property type="entry name" value="GNTR FAMILY REGULATORY PROTEIN"/>
    <property type="match status" value="1"/>
</dbReference>
<name>A0AAT9HFS4_9ACTN</name>
<organism evidence="6">
    <name type="scientific">Streptomyces haneummycinicus</name>
    <dbReference type="NCBI Taxonomy" id="3074435"/>
    <lineage>
        <taxon>Bacteria</taxon>
        <taxon>Bacillati</taxon>
        <taxon>Actinomycetota</taxon>
        <taxon>Actinomycetes</taxon>
        <taxon>Kitasatosporales</taxon>
        <taxon>Streptomycetaceae</taxon>
        <taxon>Streptomyces</taxon>
    </lineage>
</organism>
<accession>A0AAT9HFS4</accession>